<accession>A0A0E9P6S9</accession>
<proteinExistence type="predicted"/>
<organism evidence="1">
    <name type="scientific">Anguilla anguilla</name>
    <name type="common">European freshwater eel</name>
    <name type="synonym">Muraena anguilla</name>
    <dbReference type="NCBI Taxonomy" id="7936"/>
    <lineage>
        <taxon>Eukaryota</taxon>
        <taxon>Metazoa</taxon>
        <taxon>Chordata</taxon>
        <taxon>Craniata</taxon>
        <taxon>Vertebrata</taxon>
        <taxon>Euteleostomi</taxon>
        <taxon>Actinopterygii</taxon>
        <taxon>Neopterygii</taxon>
        <taxon>Teleostei</taxon>
        <taxon>Anguilliformes</taxon>
        <taxon>Anguillidae</taxon>
        <taxon>Anguilla</taxon>
    </lineage>
</organism>
<dbReference type="AlphaFoldDB" id="A0A0E9P6S9"/>
<dbReference type="EMBL" id="GBXM01108261">
    <property type="protein sequence ID" value="JAH00316.1"/>
    <property type="molecule type" value="Transcribed_RNA"/>
</dbReference>
<name>A0A0E9P6S9_ANGAN</name>
<reference evidence="1" key="2">
    <citation type="journal article" date="2015" name="Fish Shellfish Immunol.">
        <title>Early steps in the European eel (Anguilla anguilla)-Vibrio vulnificus interaction in the gills: Role of the RtxA13 toxin.</title>
        <authorList>
            <person name="Callol A."/>
            <person name="Pajuelo D."/>
            <person name="Ebbesson L."/>
            <person name="Teles M."/>
            <person name="MacKenzie S."/>
            <person name="Amaro C."/>
        </authorList>
    </citation>
    <scope>NUCLEOTIDE SEQUENCE</scope>
</reference>
<sequence>MLNSSCNLIHLHFNLVESFL</sequence>
<reference evidence="1" key="1">
    <citation type="submission" date="2014-11" db="EMBL/GenBank/DDBJ databases">
        <authorList>
            <person name="Amaro Gonzalez C."/>
        </authorList>
    </citation>
    <scope>NUCLEOTIDE SEQUENCE</scope>
</reference>
<protein>
    <submittedName>
        <fullName evidence="1">Uncharacterized protein</fullName>
    </submittedName>
</protein>
<evidence type="ECO:0000313" key="1">
    <source>
        <dbReference type="EMBL" id="JAH00316.1"/>
    </source>
</evidence>